<proteinExistence type="predicted"/>
<organism evidence="1 2">
    <name type="scientific">Cohnella zeiphila</name>
    <dbReference type="NCBI Taxonomy" id="2761120"/>
    <lineage>
        <taxon>Bacteria</taxon>
        <taxon>Bacillati</taxon>
        <taxon>Bacillota</taxon>
        <taxon>Bacilli</taxon>
        <taxon>Bacillales</taxon>
        <taxon>Paenibacillaceae</taxon>
        <taxon>Cohnella</taxon>
    </lineage>
</organism>
<dbReference type="PROSITE" id="PS51197">
    <property type="entry name" value="HTH_RRF2_2"/>
    <property type="match status" value="1"/>
</dbReference>
<dbReference type="PANTHER" id="PTHR33221">
    <property type="entry name" value="WINGED HELIX-TURN-HELIX TRANSCRIPTIONAL REGULATOR, RRF2 FAMILY"/>
    <property type="match status" value="1"/>
</dbReference>
<dbReference type="PANTHER" id="PTHR33221:SF15">
    <property type="entry name" value="HTH-TYPE TRANSCRIPTIONAL REGULATOR YWGB-RELATED"/>
    <property type="match status" value="1"/>
</dbReference>
<dbReference type="GO" id="GO:0005829">
    <property type="term" value="C:cytosol"/>
    <property type="evidence" value="ECO:0007669"/>
    <property type="project" value="TreeGrafter"/>
</dbReference>
<dbReference type="AlphaFoldDB" id="A0A7X0SNC4"/>
<dbReference type="Proteomes" id="UP000564644">
    <property type="component" value="Unassembled WGS sequence"/>
</dbReference>
<dbReference type="RefSeq" id="WP_185130740.1">
    <property type="nucleotide sequence ID" value="NZ_JACJVO010000024.1"/>
</dbReference>
<name>A0A7X0SNC4_9BACL</name>
<dbReference type="SUPFAM" id="SSF46785">
    <property type="entry name" value="Winged helix' DNA-binding domain"/>
    <property type="match status" value="1"/>
</dbReference>
<comment type="caution">
    <text evidence="1">The sequence shown here is derived from an EMBL/GenBank/DDBJ whole genome shotgun (WGS) entry which is preliminary data.</text>
</comment>
<accession>A0A7X0SNC4</accession>
<reference evidence="1 2" key="1">
    <citation type="submission" date="2020-08" db="EMBL/GenBank/DDBJ databases">
        <title>Cohnella phylogeny.</title>
        <authorList>
            <person name="Dunlap C."/>
        </authorList>
    </citation>
    <scope>NUCLEOTIDE SEQUENCE [LARGE SCALE GENOMIC DNA]</scope>
    <source>
        <strain evidence="1 2">CBP 2801</strain>
    </source>
</reference>
<protein>
    <submittedName>
        <fullName evidence="1">Rrf2 family transcriptional regulator</fullName>
    </submittedName>
</protein>
<sequence>MAISSKFSVAAHLLSLIALNPNERLSSETMAGSVNTNPVVVRRIIGMLVKAGLVRTVAGVAGATLARDLDEITLLDVYRAVRSDEELFSMHENPNPDCQVGRNIQGALDRVFARAQTAMERELAGITMRQVARDIAERDENSL</sequence>
<dbReference type="EMBL" id="JACJVO010000024">
    <property type="protein sequence ID" value="MBB6733081.1"/>
    <property type="molecule type" value="Genomic_DNA"/>
</dbReference>
<dbReference type="GO" id="GO:0003700">
    <property type="term" value="F:DNA-binding transcription factor activity"/>
    <property type="evidence" value="ECO:0007669"/>
    <property type="project" value="TreeGrafter"/>
</dbReference>
<evidence type="ECO:0000313" key="1">
    <source>
        <dbReference type="EMBL" id="MBB6733081.1"/>
    </source>
</evidence>
<dbReference type="Gene3D" id="1.10.10.10">
    <property type="entry name" value="Winged helix-like DNA-binding domain superfamily/Winged helix DNA-binding domain"/>
    <property type="match status" value="1"/>
</dbReference>
<gene>
    <name evidence="1" type="ORF">H7C18_19365</name>
</gene>
<keyword evidence="2" id="KW-1185">Reference proteome</keyword>
<dbReference type="InterPro" id="IPR000944">
    <property type="entry name" value="Tscrpt_reg_Rrf2"/>
</dbReference>
<dbReference type="InterPro" id="IPR036390">
    <property type="entry name" value="WH_DNA-bd_sf"/>
</dbReference>
<dbReference type="InterPro" id="IPR036388">
    <property type="entry name" value="WH-like_DNA-bd_sf"/>
</dbReference>
<dbReference type="FunFam" id="1.10.10.10:FF:000138">
    <property type="entry name" value="Rrf2 family transcriptional regulator"/>
    <property type="match status" value="1"/>
</dbReference>
<evidence type="ECO:0000313" key="2">
    <source>
        <dbReference type="Proteomes" id="UP000564644"/>
    </source>
</evidence>
<dbReference type="Pfam" id="PF02082">
    <property type="entry name" value="Rrf2"/>
    <property type="match status" value="1"/>
</dbReference>